<keyword evidence="4" id="KW-0223">Dioxygenase</keyword>
<dbReference type="EMBL" id="NCKU01006280">
    <property type="protein sequence ID" value="RWS03672.1"/>
    <property type="molecule type" value="Genomic_DNA"/>
</dbReference>
<dbReference type="InterPro" id="IPR014710">
    <property type="entry name" value="RmlC-like_jellyroll"/>
</dbReference>
<evidence type="ECO:0000256" key="2">
    <source>
        <dbReference type="SAM" id="MobiDB-lite"/>
    </source>
</evidence>
<organism evidence="4 7">
    <name type="scientific">Dinothrombium tinctorium</name>
    <dbReference type="NCBI Taxonomy" id="1965070"/>
    <lineage>
        <taxon>Eukaryota</taxon>
        <taxon>Metazoa</taxon>
        <taxon>Ecdysozoa</taxon>
        <taxon>Arthropoda</taxon>
        <taxon>Chelicerata</taxon>
        <taxon>Arachnida</taxon>
        <taxon>Acari</taxon>
        <taxon>Acariformes</taxon>
        <taxon>Trombidiformes</taxon>
        <taxon>Prostigmata</taxon>
        <taxon>Anystina</taxon>
        <taxon>Parasitengona</taxon>
        <taxon>Trombidioidea</taxon>
        <taxon>Trombidiidae</taxon>
        <taxon>Dinothrombium</taxon>
    </lineage>
</organism>
<dbReference type="AlphaFoldDB" id="A0A3S3Q4W5"/>
<name>A0A3S3Q4W5_9ACAR</name>
<dbReference type="OrthoDB" id="1867259at2759"/>
<keyword evidence="7" id="KW-1185">Reference proteome</keyword>
<dbReference type="Gene3D" id="2.60.120.10">
    <property type="entry name" value="Jelly Rolls"/>
    <property type="match status" value="2"/>
</dbReference>
<evidence type="ECO:0000313" key="4">
    <source>
        <dbReference type="EMBL" id="RWS03467.1"/>
    </source>
</evidence>
<dbReference type="InterPro" id="IPR004313">
    <property type="entry name" value="ARD"/>
</dbReference>
<dbReference type="STRING" id="1965070.A0A3S3Q4W5"/>
<feature type="region of interest" description="Disordered" evidence="2">
    <location>
        <begin position="1"/>
        <end position="21"/>
    </location>
</feature>
<dbReference type="EMBL" id="NCKU01006295">
    <property type="protein sequence ID" value="RWS03654.1"/>
    <property type="molecule type" value="Genomic_DNA"/>
</dbReference>
<evidence type="ECO:0000256" key="1">
    <source>
        <dbReference type="ARBA" id="ARBA00001954"/>
    </source>
</evidence>
<comment type="caution">
    <text evidence="4">The sequence shown here is derived from an EMBL/GenBank/DDBJ whole genome shotgun (WGS) entry which is preliminary data.</text>
</comment>
<reference evidence="4 7" key="1">
    <citation type="journal article" date="2018" name="Gigascience">
        <title>Genomes of trombidid mites reveal novel predicted allergens and laterally-transferred genes associated with secondary metabolism.</title>
        <authorList>
            <person name="Dong X."/>
            <person name="Chaisiri K."/>
            <person name="Xia D."/>
            <person name="Armstrong S.D."/>
            <person name="Fang Y."/>
            <person name="Donnelly M.J."/>
            <person name="Kadowaki T."/>
            <person name="McGarry J.W."/>
            <person name="Darby A.C."/>
            <person name="Makepeace B.L."/>
        </authorList>
    </citation>
    <scope>NUCLEOTIDE SEQUENCE [LARGE SCALE GENOMIC DNA]</scope>
    <source>
        <strain evidence="4">UoL-WK</strain>
    </source>
</reference>
<reference evidence="4" key="2">
    <citation type="submission" date="2018-11" db="EMBL/GenBank/DDBJ databases">
        <title>Trombidioid mite genomics.</title>
        <authorList>
            <person name="Dong X."/>
        </authorList>
    </citation>
    <scope>NUCLEOTIDE SEQUENCE</scope>
    <source>
        <strain evidence="4">UoL-WK</strain>
    </source>
</reference>
<protein>
    <submittedName>
        <fullName evidence="4">1:2-dihydroxy-3-keto-5-methylthiopentene dioxygenase-like protein</fullName>
    </submittedName>
</protein>
<evidence type="ECO:0000313" key="3">
    <source>
        <dbReference type="EMBL" id="RWS02739.1"/>
    </source>
</evidence>
<dbReference type="GO" id="GO:0010309">
    <property type="term" value="F:acireductone dioxygenase [iron(II)-requiring] activity"/>
    <property type="evidence" value="ECO:0007669"/>
    <property type="project" value="InterPro"/>
</dbReference>
<dbReference type="EMBL" id="NCKU01007301">
    <property type="protein sequence ID" value="RWS02739.1"/>
    <property type="molecule type" value="Genomic_DNA"/>
</dbReference>
<proteinExistence type="predicted"/>
<sequence length="83" mass="10113">MVKIWFMNENEDEDQRSERQLNPPHFIDLQELKRRTGVEYFQNYIKAMRLFVGEPVWTPINRPADDHPARKFYLEKAANKFEE</sequence>
<accession>A0A3S3Q4W5</accession>
<evidence type="ECO:0000313" key="5">
    <source>
        <dbReference type="EMBL" id="RWS03654.1"/>
    </source>
</evidence>
<gene>
    <name evidence="3" type="ORF">B4U79_02078</name>
    <name evidence="6" type="ORF">B4U79_04479</name>
    <name evidence="4" type="ORF">B4U79_06972</name>
    <name evidence="5" type="ORF">B4U79_10603</name>
</gene>
<evidence type="ECO:0000313" key="7">
    <source>
        <dbReference type="Proteomes" id="UP000285301"/>
    </source>
</evidence>
<dbReference type="PANTHER" id="PTHR23418:SF0">
    <property type="entry name" value="ACIREDUCTONE DIOXYGENASE"/>
    <property type="match status" value="1"/>
</dbReference>
<dbReference type="Proteomes" id="UP000285301">
    <property type="component" value="Unassembled WGS sequence"/>
</dbReference>
<comment type="cofactor">
    <cofactor evidence="1">
        <name>Fe(2+)</name>
        <dbReference type="ChEBI" id="CHEBI:29033"/>
    </cofactor>
</comment>
<evidence type="ECO:0000313" key="6">
    <source>
        <dbReference type="EMBL" id="RWS03672.1"/>
    </source>
</evidence>
<dbReference type="EMBL" id="NCKU01006473">
    <property type="protein sequence ID" value="RWS03467.1"/>
    <property type="molecule type" value="Genomic_DNA"/>
</dbReference>
<dbReference type="GO" id="GO:0006555">
    <property type="term" value="P:methionine metabolic process"/>
    <property type="evidence" value="ECO:0007669"/>
    <property type="project" value="TreeGrafter"/>
</dbReference>
<keyword evidence="4" id="KW-0560">Oxidoreductase</keyword>
<dbReference type="PANTHER" id="PTHR23418">
    <property type="entry name" value="ACIREDUCTONE DIOXYGENASE"/>
    <property type="match status" value="1"/>
</dbReference>